<feature type="non-terminal residue" evidence="1">
    <location>
        <position position="1"/>
    </location>
</feature>
<dbReference type="CDD" id="cd19958">
    <property type="entry name" value="pyocin_knob"/>
    <property type="match status" value="1"/>
</dbReference>
<accession>M9LDI8</accession>
<evidence type="ECO:0000313" key="2">
    <source>
        <dbReference type="Proteomes" id="UP000029453"/>
    </source>
</evidence>
<reference evidence="1 2" key="1">
    <citation type="submission" date="2012-10" db="EMBL/GenBank/DDBJ databases">
        <title>Draft Genome Sequence of Paenibacillus popilliae ATCC 14706T.</title>
        <authorList>
            <person name="Iiyama K."/>
            <person name="Mori K."/>
            <person name="Mon H."/>
            <person name="Chieda Y."/>
            <person name="Lee J.M."/>
            <person name="Kusakabe T."/>
            <person name="Tashiro K."/>
            <person name="Asano S."/>
            <person name="Yasunaga-Aoki C."/>
            <person name="Shimizu S."/>
        </authorList>
    </citation>
    <scope>NUCLEOTIDE SEQUENCE [LARGE SCALE GENOMIC DNA]</scope>
    <source>
        <strain evidence="1 2">ATCC 14706</strain>
    </source>
</reference>
<feature type="non-terminal residue" evidence="1">
    <location>
        <position position="67"/>
    </location>
</feature>
<dbReference type="RefSeq" id="WP_006288300.1">
    <property type="nucleotide sequence ID" value="NZ_BALG01000493.1"/>
</dbReference>
<organism evidence="1 2">
    <name type="scientific">Paenibacillus popilliae ATCC 14706</name>
    <dbReference type="NCBI Taxonomy" id="1212764"/>
    <lineage>
        <taxon>Bacteria</taxon>
        <taxon>Bacillati</taxon>
        <taxon>Bacillota</taxon>
        <taxon>Bacilli</taxon>
        <taxon>Bacillales</taxon>
        <taxon>Paenibacillaceae</taxon>
        <taxon>Paenibacillus</taxon>
    </lineage>
</organism>
<keyword evidence="2" id="KW-1185">Reference proteome</keyword>
<dbReference type="EMBL" id="BALG01000493">
    <property type="protein sequence ID" value="GAC44457.1"/>
    <property type="molecule type" value="Genomic_DNA"/>
</dbReference>
<proteinExistence type="predicted"/>
<comment type="caution">
    <text evidence="1">The sequence shown here is derived from an EMBL/GenBank/DDBJ whole genome shotgun (WGS) entry which is preliminary data.</text>
</comment>
<dbReference type="Proteomes" id="UP000029453">
    <property type="component" value="Unassembled WGS sequence"/>
</dbReference>
<protein>
    <submittedName>
        <fullName evidence="1">Uncharacterized protein</fullName>
    </submittedName>
</protein>
<sequence>WYWVEVIRHNALHCVQNAYGFVDHSYYQRVKDSGKWGDWSPNLFQAGADAKAHANSVANQAEAKAKA</sequence>
<evidence type="ECO:0000313" key="1">
    <source>
        <dbReference type="EMBL" id="GAC44457.1"/>
    </source>
</evidence>
<name>M9LDI8_PAEPP</name>
<dbReference type="AlphaFoldDB" id="M9LDI8"/>
<gene>
    <name evidence="1" type="ORF">PPOP_3863</name>
</gene>